<evidence type="ECO:0000256" key="2">
    <source>
        <dbReference type="ARBA" id="ARBA00023002"/>
    </source>
</evidence>
<dbReference type="InterPro" id="IPR002347">
    <property type="entry name" value="SDR_fam"/>
</dbReference>
<dbReference type="Pfam" id="PF00106">
    <property type="entry name" value="adh_short"/>
    <property type="match status" value="1"/>
</dbReference>
<keyword evidence="5" id="KW-1185">Reference proteome</keyword>
<name>A0A1Q6A431_9SPHI</name>
<proteinExistence type="inferred from homology"/>
<evidence type="ECO:0000256" key="3">
    <source>
        <dbReference type="RuleBase" id="RU000363"/>
    </source>
</evidence>
<dbReference type="SUPFAM" id="SSF51735">
    <property type="entry name" value="NAD(P)-binding Rossmann-fold domains"/>
    <property type="match status" value="1"/>
</dbReference>
<dbReference type="NCBIfam" id="NF004826">
    <property type="entry name" value="PRK06182.1"/>
    <property type="match status" value="1"/>
</dbReference>
<dbReference type="PANTHER" id="PTHR44169:SF6">
    <property type="entry name" value="NADPH-DEPENDENT 1-ACYLDIHYDROXYACETONE PHOSPHATE REDUCTASE"/>
    <property type="match status" value="1"/>
</dbReference>
<dbReference type="PANTHER" id="PTHR44169">
    <property type="entry name" value="NADPH-DEPENDENT 1-ACYLDIHYDROXYACETONE PHOSPHATE REDUCTASE"/>
    <property type="match status" value="1"/>
</dbReference>
<protein>
    <submittedName>
        <fullName evidence="4">Uncharacterized protein</fullName>
    </submittedName>
</protein>
<keyword evidence="2" id="KW-0560">Oxidoreductase</keyword>
<dbReference type="PRINTS" id="PR00080">
    <property type="entry name" value="SDRFAMILY"/>
</dbReference>
<dbReference type="CDD" id="cd05374">
    <property type="entry name" value="17beta-HSD-like_SDR_c"/>
    <property type="match status" value="1"/>
</dbReference>
<sequence length="270" mass="29396">MNKVALVTGASAGIGAETARLLASNGYTVYGAARRIDKMNDLIDAGIKTIAMDVSKDESIVNAIHQIIAEQGRIDVLVNNAGFGLYGAIEDVAIEDARYQMEVNVFGLARLIQLVLPHMRQERYGKIVNITSIGGKMATPLGGWYHASKFAVEGLSDSLRLEVKPFGIDVIIIEPGGVKTEWGNIAFAHAKEVSGKTIYQDLTVKAEGIYEKTAEKNVEPIEIAELIKTAIEADKPKARYVKGYLATPTLMAKKWLSDGLFDKIIMSQLK</sequence>
<dbReference type="GO" id="GO:0016491">
    <property type="term" value="F:oxidoreductase activity"/>
    <property type="evidence" value="ECO:0007669"/>
    <property type="project" value="UniProtKB-KW"/>
</dbReference>
<dbReference type="Proteomes" id="UP000186720">
    <property type="component" value="Unassembled WGS sequence"/>
</dbReference>
<comment type="similarity">
    <text evidence="1 3">Belongs to the short-chain dehydrogenases/reductases (SDR) family.</text>
</comment>
<evidence type="ECO:0000256" key="1">
    <source>
        <dbReference type="ARBA" id="ARBA00006484"/>
    </source>
</evidence>
<dbReference type="STRING" id="1302689.RG47T_4238"/>
<accession>A0A1Q6A431</accession>
<evidence type="ECO:0000313" key="5">
    <source>
        <dbReference type="Proteomes" id="UP000186720"/>
    </source>
</evidence>
<dbReference type="InterPro" id="IPR036291">
    <property type="entry name" value="NAD(P)-bd_dom_sf"/>
</dbReference>
<evidence type="ECO:0000313" key="4">
    <source>
        <dbReference type="EMBL" id="OKS88760.1"/>
    </source>
</evidence>
<dbReference type="PRINTS" id="PR00081">
    <property type="entry name" value="GDHRDH"/>
</dbReference>
<organism evidence="4 5">
    <name type="scientific">Mucilaginibacter polytrichastri</name>
    <dbReference type="NCBI Taxonomy" id="1302689"/>
    <lineage>
        <taxon>Bacteria</taxon>
        <taxon>Pseudomonadati</taxon>
        <taxon>Bacteroidota</taxon>
        <taxon>Sphingobacteriia</taxon>
        <taxon>Sphingobacteriales</taxon>
        <taxon>Sphingobacteriaceae</taxon>
        <taxon>Mucilaginibacter</taxon>
    </lineage>
</organism>
<gene>
    <name evidence="4" type="ORF">RG47T_4238</name>
</gene>
<dbReference type="RefSeq" id="WP_074491302.1">
    <property type="nucleotide sequence ID" value="NZ_FPAM01000009.1"/>
</dbReference>
<comment type="caution">
    <text evidence="4">The sequence shown here is derived from an EMBL/GenBank/DDBJ whole genome shotgun (WGS) entry which is preliminary data.</text>
</comment>
<dbReference type="AlphaFoldDB" id="A0A1Q6A431"/>
<reference evidence="4 5" key="1">
    <citation type="submission" date="2016-11" db="EMBL/GenBank/DDBJ databases">
        <title>Whole Genome Sequencing of Mucilaginibacter polytrichastri RG4-7(T) isolated from the moss sample.</title>
        <authorList>
            <person name="Li Y."/>
        </authorList>
    </citation>
    <scope>NUCLEOTIDE SEQUENCE [LARGE SCALE GENOMIC DNA]</scope>
    <source>
        <strain evidence="4 5">RG4-7</strain>
    </source>
</reference>
<dbReference type="Gene3D" id="3.40.50.720">
    <property type="entry name" value="NAD(P)-binding Rossmann-like Domain"/>
    <property type="match status" value="1"/>
</dbReference>
<dbReference type="OrthoDB" id="1235794at2"/>
<dbReference type="EMBL" id="MPPL01000001">
    <property type="protein sequence ID" value="OKS88760.1"/>
    <property type="molecule type" value="Genomic_DNA"/>
</dbReference>